<feature type="modified residue" description="N6-(pyridoxal phosphate)lysine" evidence="5">
    <location>
        <position position="55"/>
    </location>
</feature>
<keyword evidence="3 5" id="KW-0663">Pyridoxal phosphate</keyword>
<feature type="binding site" evidence="5">
    <location>
        <position position="311"/>
    </location>
    <ligand>
        <name>substrate</name>
    </ligand>
</feature>
<feature type="binding site" evidence="5">
    <location>
        <position position="365"/>
    </location>
    <ligand>
        <name>pyridoxal 5'-phosphate</name>
        <dbReference type="ChEBI" id="CHEBI:597326"/>
    </ligand>
</feature>
<dbReference type="InterPro" id="IPR022643">
    <property type="entry name" value="De-COase2_C"/>
</dbReference>
<dbReference type="CDD" id="cd06828">
    <property type="entry name" value="PLPDE_III_DapDC"/>
    <property type="match status" value="1"/>
</dbReference>
<dbReference type="PRINTS" id="PR01181">
    <property type="entry name" value="DAPDCRBXLASE"/>
</dbReference>
<accession>A0ABP9MXM3</accession>
<dbReference type="EC" id="4.1.1.20" evidence="5 6"/>
<evidence type="ECO:0000256" key="3">
    <source>
        <dbReference type="ARBA" id="ARBA00022898"/>
    </source>
</evidence>
<evidence type="ECO:0000256" key="1">
    <source>
        <dbReference type="ARBA" id="ARBA00001933"/>
    </source>
</evidence>
<dbReference type="InterPro" id="IPR009006">
    <property type="entry name" value="Ala_racemase/Decarboxylase_C"/>
</dbReference>
<evidence type="ECO:0000256" key="6">
    <source>
        <dbReference type="NCBIfam" id="TIGR01048"/>
    </source>
</evidence>
<evidence type="ECO:0000313" key="11">
    <source>
        <dbReference type="Proteomes" id="UP001500631"/>
    </source>
</evidence>
<dbReference type="PANTHER" id="PTHR43727">
    <property type="entry name" value="DIAMINOPIMELATE DECARBOXYLASE"/>
    <property type="match status" value="1"/>
</dbReference>
<dbReference type="Pfam" id="PF02784">
    <property type="entry name" value="Orn_Arg_deC_N"/>
    <property type="match status" value="1"/>
</dbReference>
<evidence type="ECO:0000256" key="7">
    <source>
        <dbReference type="RuleBase" id="RU003738"/>
    </source>
</evidence>
<keyword evidence="5" id="KW-0028">Amino-acid biosynthesis</keyword>
<comment type="caution">
    <text evidence="10">The sequence shown here is derived from an EMBL/GenBank/DDBJ whole genome shotgun (WGS) entry which is preliminary data.</text>
</comment>
<dbReference type="Proteomes" id="UP001500631">
    <property type="component" value="Unassembled WGS sequence"/>
</dbReference>
<comment type="function">
    <text evidence="5">Specifically catalyzes the decarboxylation of meso-diaminopimelate (meso-DAP) to L-lysine.</text>
</comment>
<comment type="pathway">
    <text evidence="5 7">Amino-acid biosynthesis; L-lysine biosynthesis via DAP pathway; L-lysine from DL-2,6-diaminopimelate: step 1/1.</text>
</comment>
<evidence type="ECO:0000259" key="8">
    <source>
        <dbReference type="Pfam" id="PF00278"/>
    </source>
</evidence>
<feature type="binding site" evidence="5">
    <location>
        <begin position="268"/>
        <end position="271"/>
    </location>
    <ligand>
        <name>pyridoxal 5'-phosphate</name>
        <dbReference type="ChEBI" id="CHEBI:597326"/>
    </ligand>
</feature>
<keyword evidence="2 5" id="KW-0210">Decarboxylase</keyword>
<organism evidence="10 11">
    <name type="scientific">Wohlfahrtiimonas larvae</name>
    <dbReference type="NCBI Taxonomy" id="1157986"/>
    <lineage>
        <taxon>Bacteria</taxon>
        <taxon>Pseudomonadati</taxon>
        <taxon>Pseudomonadota</taxon>
        <taxon>Gammaproteobacteria</taxon>
        <taxon>Cardiobacteriales</taxon>
        <taxon>Ignatzschineriaceae</taxon>
        <taxon>Wohlfahrtiimonas</taxon>
    </lineage>
</organism>
<evidence type="ECO:0000256" key="5">
    <source>
        <dbReference type="HAMAP-Rule" id="MF_02120"/>
    </source>
</evidence>
<protein>
    <recommendedName>
        <fullName evidence="5 6">Diaminopimelate decarboxylase</fullName>
        <shortName evidence="5">DAP decarboxylase</shortName>
        <shortName evidence="5">DAPDC</shortName>
        <ecNumber evidence="5 6">4.1.1.20</ecNumber>
    </recommendedName>
</protein>
<dbReference type="NCBIfam" id="TIGR01048">
    <property type="entry name" value="lysA"/>
    <property type="match status" value="1"/>
</dbReference>
<dbReference type="Pfam" id="PF00278">
    <property type="entry name" value="Orn_DAP_Arg_deC"/>
    <property type="match status" value="1"/>
</dbReference>
<sequence>MSSITSHIENVSVSDLVNRYGTPLYVYSKNNIEKAFKQYKQAFGDKKHLICYAVKANSNLSVIALLAKLGAGFDIVSRGELLRVLKAGGDAQKVIFSGVGKTREDLRFALETGIHCFNVESEAEIYMLNEEAEKLGKKAPVSFRVNPDVDAKTHPYISTGLRENKFGIPYDEAVRIYKAANALSHIEIKGIDCHIGSQLTDLAPYCDAVDRMLKLIDELSANGIQLSHFDMGGGVGIDYEGEELINLQDLVNMIYEKLGDRPLSIAMEPGRSIVGDSGYLLTEVILTKENEGKHFAVVDAAMNDLIRPALYESWMRIEQTKESSATVESYDIVGPICETGDFLGKERELALEAGDILAIKQAGAYGFVMSSNYNTRGRAAEVLVDNDQVYLIRERERLEDLFANEKVVSFDEK</sequence>
<evidence type="ECO:0000313" key="10">
    <source>
        <dbReference type="EMBL" id="GAA5102565.1"/>
    </source>
</evidence>
<evidence type="ECO:0000256" key="2">
    <source>
        <dbReference type="ARBA" id="ARBA00022793"/>
    </source>
</evidence>
<keyword evidence="5 7" id="KW-0457">Lysine biosynthesis</keyword>
<dbReference type="SUPFAM" id="SSF50621">
    <property type="entry name" value="Alanine racemase C-terminal domain-like"/>
    <property type="match status" value="1"/>
</dbReference>
<comment type="catalytic activity">
    <reaction evidence="5 7">
        <text>meso-2,6-diaminopimelate + H(+) = L-lysine + CO2</text>
        <dbReference type="Rhea" id="RHEA:15101"/>
        <dbReference type="ChEBI" id="CHEBI:15378"/>
        <dbReference type="ChEBI" id="CHEBI:16526"/>
        <dbReference type="ChEBI" id="CHEBI:32551"/>
        <dbReference type="ChEBI" id="CHEBI:57791"/>
        <dbReference type="EC" id="4.1.1.20"/>
    </reaction>
</comment>
<feature type="domain" description="Orn/DAP/Arg decarboxylase 2 N-terminal" evidence="9">
    <location>
        <begin position="30"/>
        <end position="274"/>
    </location>
</feature>
<dbReference type="InterPro" id="IPR022653">
    <property type="entry name" value="De-COase2_pyr-phos_BS"/>
</dbReference>
<dbReference type="InterPro" id="IPR002986">
    <property type="entry name" value="DAP_deCOOHase_LysA"/>
</dbReference>
<dbReference type="InterPro" id="IPR029066">
    <property type="entry name" value="PLP-binding_barrel"/>
</dbReference>
<feature type="binding site" evidence="5">
    <location>
        <position position="307"/>
    </location>
    <ligand>
        <name>substrate</name>
    </ligand>
</feature>
<feature type="binding site" evidence="5">
    <location>
        <position position="234"/>
    </location>
    <ligand>
        <name>pyridoxal 5'-phosphate</name>
        <dbReference type="ChEBI" id="CHEBI:597326"/>
    </ligand>
</feature>
<evidence type="ECO:0000259" key="9">
    <source>
        <dbReference type="Pfam" id="PF02784"/>
    </source>
</evidence>
<keyword evidence="11" id="KW-1185">Reference proteome</keyword>
<feature type="domain" description="Orn/DAP/Arg decarboxylase 2 C-terminal" evidence="8">
    <location>
        <begin position="25"/>
        <end position="363"/>
    </location>
</feature>
<evidence type="ECO:0000256" key="4">
    <source>
        <dbReference type="ARBA" id="ARBA00023239"/>
    </source>
</evidence>
<dbReference type="InterPro" id="IPR022644">
    <property type="entry name" value="De-COase2_N"/>
</dbReference>
<proteinExistence type="inferred from homology"/>
<dbReference type="Gene3D" id="3.20.20.10">
    <property type="entry name" value="Alanine racemase"/>
    <property type="match status" value="1"/>
</dbReference>
<feature type="binding site" evidence="5">
    <location>
        <position position="271"/>
    </location>
    <ligand>
        <name>substrate</name>
    </ligand>
</feature>
<name>A0ABP9MXM3_9GAMM</name>
<dbReference type="Gene3D" id="2.40.37.10">
    <property type="entry name" value="Lyase, Ornithine Decarboxylase, Chain A, domain 1"/>
    <property type="match status" value="1"/>
</dbReference>
<dbReference type="PROSITE" id="PS00878">
    <property type="entry name" value="ODR_DC_2_1"/>
    <property type="match status" value="1"/>
</dbReference>
<reference evidence="11" key="1">
    <citation type="journal article" date="2019" name="Int. J. Syst. Evol. Microbiol.">
        <title>The Global Catalogue of Microorganisms (GCM) 10K type strain sequencing project: providing services to taxonomists for standard genome sequencing and annotation.</title>
        <authorList>
            <consortium name="The Broad Institute Genomics Platform"/>
            <consortium name="The Broad Institute Genome Sequencing Center for Infectious Disease"/>
            <person name="Wu L."/>
            <person name="Ma J."/>
        </authorList>
    </citation>
    <scope>NUCLEOTIDE SEQUENCE [LARGE SCALE GENOMIC DNA]</scope>
    <source>
        <strain evidence="11">JCM 18424</strain>
    </source>
</reference>
<dbReference type="PANTHER" id="PTHR43727:SF2">
    <property type="entry name" value="GROUP IV DECARBOXYLASE"/>
    <property type="match status" value="1"/>
</dbReference>
<dbReference type="PRINTS" id="PR01179">
    <property type="entry name" value="ODADCRBXLASE"/>
</dbReference>
<dbReference type="EMBL" id="BAABKE010000007">
    <property type="protein sequence ID" value="GAA5102565.1"/>
    <property type="molecule type" value="Genomic_DNA"/>
</dbReference>
<dbReference type="InterPro" id="IPR000183">
    <property type="entry name" value="Orn/DAP/Arg_de-COase"/>
</dbReference>
<gene>
    <name evidence="5 10" type="primary">lysA</name>
    <name evidence="10" type="ORF">GCM10023338_19990</name>
</gene>
<keyword evidence="4 5" id="KW-0456">Lyase</keyword>
<comment type="cofactor">
    <cofactor evidence="1 5 7">
        <name>pyridoxal 5'-phosphate</name>
        <dbReference type="ChEBI" id="CHEBI:597326"/>
    </cofactor>
</comment>
<dbReference type="SUPFAM" id="SSF51419">
    <property type="entry name" value="PLP-binding barrel"/>
    <property type="match status" value="1"/>
</dbReference>
<comment type="similarity">
    <text evidence="5">Belongs to the Orn/Lys/Arg decarboxylase class-II family. LysA subfamily.</text>
</comment>
<dbReference type="HAMAP" id="MF_02120">
    <property type="entry name" value="LysA"/>
    <property type="match status" value="1"/>
</dbReference>
<feature type="binding site" evidence="5">
    <location>
        <position position="365"/>
    </location>
    <ligand>
        <name>substrate</name>
    </ligand>
</feature>
<feature type="binding site" evidence="5">
    <location>
        <position position="338"/>
    </location>
    <ligand>
        <name>substrate</name>
    </ligand>
</feature>
<comment type="subunit">
    <text evidence="5">Homodimer.</text>
</comment>
<dbReference type="RefSeq" id="WP_077926555.1">
    <property type="nucleotide sequence ID" value="NZ_BAABKE010000007.1"/>
</dbReference>